<protein>
    <submittedName>
        <fullName evidence="9">RNA polymerase sigma factor</fullName>
    </submittedName>
</protein>
<dbReference type="SUPFAM" id="SSF88659">
    <property type="entry name" value="Sigma3 and sigma4 domains of RNA polymerase sigma factors"/>
    <property type="match status" value="1"/>
</dbReference>
<keyword evidence="4" id="KW-0238">DNA-binding</keyword>
<dbReference type="Pfam" id="PF08281">
    <property type="entry name" value="Sigma70_r4_2"/>
    <property type="match status" value="1"/>
</dbReference>
<evidence type="ECO:0000256" key="1">
    <source>
        <dbReference type="ARBA" id="ARBA00010641"/>
    </source>
</evidence>
<proteinExistence type="inferred from homology"/>
<dbReference type="EMBL" id="DSOK01000299">
    <property type="protein sequence ID" value="HEN15909.1"/>
    <property type="molecule type" value="Genomic_DNA"/>
</dbReference>
<gene>
    <name evidence="9" type="ORF">ENQ76_10640</name>
</gene>
<dbReference type="GO" id="GO:0016987">
    <property type="term" value="F:sigma factor activity"/>
    <property type="evidence" value="ECO:0007669"/>
    <property type="project" value="UniProtKB-KW"/>
</dbReference>
<keyword evidence="3" id="KW-0731">Sigma factor</keyword>
<dbReference type="InterPro" id="IPR007627">
    <property type="entry name" value="RNA_pol_sigma70_r2"/>
</dbReference>
<feature type="domain" description="RNA polymerase sigma-70 region 2" evidence="7">
    <location>
        <begin position="22"/>
        <end position="89"/>
    </location>
</feature>
<dbReference type="Gene3D" id="1.10.1740.10">
    <property type="match status" value="1"/>
</dbReference>
<dbReference type="InterPro" id="IPR013249">
    <property type="entry name" value="RNA_pol_sigma70_r4_t2"/>
</dbReference>
<evidence type="ECO:0000259" key="8">
    <source>
        <dbReference type="Pfam" id="PF08281"/>
    </source>
</evidence>
<dbReference type="Pfam" id="PF04542">
    <property type="entry name" value="Sigma70_r2"/>
    <property type="match status" value="1"/>
</dbReference>
<keyword evidence="5" id="KW-0804">Transcription</keyword>
<dbReference type="SUPFAM" id="SSF88946">
    <property type="entry name" value="Sigma2 domain of RNA polymerase sigma factors"/>
    <property type="match status" value="1"/>
</dbReference>
<feature type="region of interest" description="Disordered" evidence="6">
    <location>
        <begin position="86"/>
        <end position="110"/>
    </location>
</feature>
<dbReference type="InterPro" id="IPR014284">
    <property type="entry name" value="RNA_pol_sigma-70_dom"/>
</dbReference>
<evidence type="ECO:0000256" key="3">
    <source>
        <dbReference type="ARBA" id="ARBA00023082"/>
    </source>
</evidence>
<evidence type="ECO:0000256" key="6">
    <source>
        <dbReference type="SAM" id="MobiDB-lite"/>
    </source>
</evidence>
<accession>A0A7C2NYI7</accession>
<dbReference type="Gene3D" id="1.10.10.10">
    <property type="entry name" value="Winged helix-like DNA-binding domain superfamily/Winged helix DNA-binding domain"/>
    <property type="match status" value="1"/>
</dbReference>
<dbReference type="InterPro" id="IPR013324">
    <property type="entry name" value="RNA_pol_sigma_r3/r4-like"/>
</dbReference>
<evidence type="ECO:0000259" key="7">
    <source>
        <dbReference type="Pfam" id="PF04542"/>
    </source>
</evidence>
<keyword evidence="2" id="KW-0805">Transcription regulation</keyword>
<evidence type="ECO:0000256" key="4">
    <source>
        <dbReference type="ARBA" id="ARBA00023125"/>
    </source>
</evidence>
<dbReference type="GO" id="GO:0006352">
    <property type="term" value="P:DNA-templated transcription initiation"/>
    <property type="evidence" value="ECO:0007669"/>
    <property type="project" value="InterPro"/>
</dbReference>
<dbReference type="AlphaFoldDB" id="A0A7C2NYI7"/>
<name>A0A7C2NYI7_9PLAN</name>
<evidence type="ECO:0000256" key="5">
    <source>
        <dbReference type="ARBA" id="ARBA00023163"/>
    </source>
</evidence>
<dbReference type="PANTHER" id="PTHR43133:SF8">
    <property type="entry name" value="RNA POLYMERASE SIGMA FACTOR HI_1459-RELATED"/>
    <property type="match status" value="1"/>
</dbReference>
<organism evidence="9">
    <name type="scientific">Schlesneria paludicola</name>
    <dbReference type="NCBI Taxonomy" id="360056"/>
    <lineage>
        <taxon>Bacteria</taxon>
        <taxon>Pseudomonadati</taxon>
        <taxon>Planctomycetota</taxon>
        <taxon>Planctomycetia</taxon>
        <taxon>Planctomycetales</taxon>
        <taxon>Planctomycetaceae</taxon>
        <taxon>Schlesneria</taxon>
    </lineage>
</organism>
<comment type="caution">
    <text evidence="9">The sequence shown here is derived from an EMBL/GenBank/DDBJ whole genome shotgun (WGS) entry which is preliminary data.</text>
</comment>
<evidence type="ECO:0000313" key="9">
    <source>
        <dbReference type="EMBL" id="HEN15909.1"/>
    </source>
</evidence>
<dbReference type="InterPro" id="IPR039425">
    <property type="entry name" value="RNA_pol_sigma-70-like"/>
</dbReference>
<dbReference type="PANTHER" id="PTHR43133">
    <property type="entry name" value="RNA POLYMERASE ECF-TYPE SIGMA FACTO"/>
    <property type="match status" value="1"/>
</dbReference>
<evidence type="ECO:0000256" key="2">
    <source>
        <dbReference type="ARBA" id="ARBA00023015"/>
    </source>
</evidence>
<dbReference type="InterPro" id="IPR013325">
    <property type="entry name" value="RNA_pol_sigma_r2"/>
</dbReference>
<dbReference type="CDD" id="cd06171">
    <property type="entry name" value="Sigma70_r4"/>
    <property type="match status" value="1"/>
</dbReference>
<dbReference type="GO" id="GO:0003677">
    <property type="term" value="F:DNA binding"/>
    <property type="evidence" value="ECO:0007669"/>
    <property type="project" value="UniProtKB-KW"/>
</dbReference>
<dbReference type="NCBIfam" id="TIGR02937">
    <property type="entry name" value="sigma70-ECF"/>
    <property type="match status" value="1"/>
</dbReference>
<sequence length="188" mass="21311">MDDDHLIIARAQTGASDACRALVERYQGVVWTFCRNLLHHSADAEDATQEVFLTAFRRLDRYDPDRAAFSTWLLTIARNHCCNRVQQRQPAGEPHADPLDGGSSPEEHATDAEVWQELDRALEHLPLEQRTAFVLAEIQDRPHAEIALIEGVELGTVKSRVSRAKARLREVLQDWFPEPSPVPVRRTS</sequence>
<feature type="domain" description="RNA polymerase sigma factor 70 region 4 type 2" evidence="8">
    <location>
        <begin position="116"/>
        <end position="168"/>
    </location>
</feature>
<dbReference type="InterPro" id="IPR036388">
    <property type="entry name" value="WH-like_DNA-bd_sf"/>
</dbReference>
<comment type="similarity">
    <text evidence="1">Belongs to the sigma-70 factor family. ECF subfamily.</text>
</comment>
<reference evidence="9" key="1">
    <citation type="journal article" date="2020" name="mSystems">
        <title>Genome- and Community-Level Interaction Insights into Carbon Utilization and Element Cycling Functions of Hydrothermarchaeota in Hydrothermal Sediment.</title>
        <authorList>
            <person name="Zhou Z."/>
            <person name="Liu Y."/>
            <person name="Xu W."/>
            <person name="Pan J."/>
            <person name="Luo Z.H."/>
            <person name="Li M."/>
        </authorList>
    </citation>
    <scope>NUCLEOTIDE SEQUENCE [LARGE SCALE GENOMIC DNA]</scope>
    <source>
        <strain evidence="9">SpSt-339</strain>
    </source>
</reference>